<dbReference type="SUPFAM" id="SSF53300">
    <property type="entry name" value="vWA-like"/>
    <property type="match status" value="1"/>
</dbReference>
<dbReference type="Gene3D" id="3.40.50.410">
    <property type="entry name" value="von Willebrand factor, type A domain"/>
    <property type="match status" value="1"/>
</dbReference>
<dbReference type="Pfam" id="PF10138">
    <property type="entry name" value="vWA-TerF-like"/>
    <property type="match status" value="1"/>
</dbReference>
<dbReference type="CDD" id="cd00198">
    <property type="entry name" value="vWFA"/>
    <property type="match status" value="1"/>
</dbReference>
<accession>A0ABP3ISG7</accession>
<reference evidence="4" key="1">
    <citation type="journal article" date="2019" name="Int. J. Syst. Evol. Microbiol.">
        <title>The Global Catalogue of Microorganisms (GCM) 10K type strain sequencing project: providing services to taxonomists for standard genome sequencing and annotation.</title>
        <authorList>
            <consortium name="The Broad Institute Genomics Platform"/>
            <consortium name="The Broad Institute Genome Sequencing Center for Infectious Disease"/>
            <person name="Wu L."/>
            <person name="Ma J."/>
        </authorList>
    </citation>
    <scope>NUCLEOTIDE SEQUENCE [LARGE SCALE GENOMIC DNA]</scope>
    <source>
        <strain evidence="4">JCM 4788</strain>
    </source>
</reference>
<protein>
    <recommendedName>
        <fullName evidence="2">VWFA domain-containing protein</fullName>
    </recommendedName>
</protein>
<feature type="compositionally biased region" description="Basic and acidic residues" evidence="1">
    <location>
        <begin position="113"/>
        <end position="123"/>
    </location>
</feature>
<feature type="compositionally biased region" description="Low complexity" evidence="1">
    <location>
        <begin position="40"/>
        <end position="49"/>
    </location>
</feature>
<keyword evidence="4" id="KW-1185">Reference proteome</keyword>
<organism evidence="3 4">
    <name type="scientific">Streptomyces luteireticuli</name>
    <dbReference type="NCBI Taxonomy" id="173858"/>
    <lineage>
        <taxon>Bacteria</taxon>
        <taxon>Bacillati</taxon>
        <taxon>Actinomycetota</taxon>
        <taxon>Actinomycetes</taxon>
        <taxon>Kitasatosporales</taxon>
        <taxon>Streptomycetaceae</taxon>
        <taxon>Streptomyces</taxon>
    </lineage>
</organism>
<comment type="caution">
    <text evidence="3">The sequence shown here is derived from an EMBL/GenBank/DDBJ whole genome shotgun (WGS) entry which is preliminary data.</text>
</comment>
<gene>
    <name evidence="3" type="ORF">GCM10010357_50010</name>
</gene>
<dbReference type="SMART" id="SM00327">
    <property type="entry name" value="VWA"/>
    <property type="match status" value="1"/>
</dbReference>
<dbReference type="InterPro" id="IPR019303">
    <property type="entry name" value="vWA_TerF_C"/>
</dbReference>
<evidence type="ECO:0000313" key="4">
    <source>
        <dbReference type="Proteomes" id="UP001500879"/>
    </source>
</evidence>
<evidence type="ECO:0000259" key="2">
    <source>
        <dbReference type="SMART" id="SM00327"/>
    </source>
</evidence>
<dbReference type="InterPro" id="IPR036465">
    <property type="entry name" value="vWFA_dom_sf"/>
</dbReference>
<proteinExistence type="predicted"/>
<sequence length="345" mass="36453">MGIRSLLRSAFGLDKEPGSGAPALPQQGTASPGPAPAAPAAPSVPAQPTGDRIPDPGTLPPVPPSPLPPGPEPVPEPEPAPPMPAPHPVPEPEPAPRPEPEPSPSRDGLQRTGPERTGLDRVRRTAPGLVGLYKKAGDALGEQGLTGRRAAVHLVLDRSGSMRGHYRDGSVQHLAERVLALSAHLDDDGTVPLVFFSTEVDGVSELGLDRYRGRVAELHGSYGHMGRTNYHLAMRAVMENRAASGAPALVVFQTDGGPSSRAEAERALRESAGLPVFWQFVGFGEPAGRGFEFLRGLEEWPAVDNAGFFPAGRDPRALREEELYRGLTAGFAAWLTRARAAGTVR</sequence>
<feature type="compositionally biased region" description="Pro residues" evidence="1">
    <location>
        <begin position="57"/>
        <end position="93"/>
    </location>
</feature>
<evidence type="ECO:0000313" key="3">
    <source>
        <dbReference type="EMBL" id="GAA0422600.1"/>
    </source>
</evidence>
<dbReference type="RefSeq" id="WP_344028418.1">
    <property type="nucleotide sequence ID" value="NZ_BAAABX010000055.1"/>
</dbReference>
<feature type="domain" description="VWFA" evidence="2">
    <location>
        <begin position="149"/>
        <end position="323"/>
    </location>
</feature>
<dbReference type="EMBL" id="BAAABX010000055">
    <property type="protein sequence ID" value="GAA0422600.1"/>
    <property type="molecule type" value="Genomic_DNA"/>
</dbReference>
<dbReference type="InterPro" id="IPR002035">
    <property type="entry name" value="VWF_A"/>
</dbReference>
<feature type="region of interest" description="Disordered" evidence="1">
    <location>
        <begin position="1"/>
        <end position="124"/>
    </location>
</feature>
<name>A0ABP3ISG7_9ACTN</name>
<dbReference type="Proteomes" id="UP001500879">
    <property type="component" value="Unassembled WGS sequence"/>
</dbReference>
<evidence type="ECO:0000256" key="1">
    <source>
        <dbReference type="SAM" id="MobiDB-lite"/>
    </source>
</evidence>